<evidence type="ECO:0000313" key="1">
    <source>
        <dbReference type="EMBL" id="MBT1699655.1"/>
    </source>
</evidence>
<proteinExistence type="predicted"/>
<reference evidence="1 2" key="1">
    <citation type="submission" date="2021-05" db="EMBL/GenBank/DDBJ databases">
        <title>A Polyphasic approach of four new species of the genus Ohtaekwangia: Ohtaekwangia histidinii sp. nov., Ohtaekwangia cretensis sp. nov., Ohtaekwangia indiensis sp. nov., Ohtaekwangia reichenbachii sp. nov. from diverse environment.</title>
        <authorList>
            <person name="Octaviana S."/>
        </authorList>
    </citation>
    <scope>NUCLEOTIDE SEQUENCE [LARGE SCALE GENOMIC DNA]</scope>
    <source>
        <strain evidence="1 2">PWU4</strain>
    </source>
</reference>
<keyword evidence="2" id="KW-1185">Reference proteome</keyword>
<dbReference type="AlphaFoldDB" id="A0AAP2GR52"/>
<sequence length="73" mass="8643">MVSEILIFKTNIHAEGDVRKVAQLLNSDLHVRKWNIDRDDIDRVLRIESDDYNPEHIIHMITRAGFRCEELLD</sequence>
<accession>A0AAP2GR52</accession>
<protein>
    <recommendedName>
        <fullName evidence="3">Copper chaperone</fullName>
    </recommendedName>
</protein>
<dbReference type="EMBL" id="JAHESF010000028">
    <property type="protein sequence ID" value="MBT1699655.1"/>
    <property type="molecule type" value="Genomic_DNA"/>
</dbReference>
<evidence type="ECO:0008006" key="3">
    <source>
        <dbReference type="Google" id="ProtNLM"/>
    </source>
</evidence>
<name>A0AAP2GR52_9BACT</name>
<comment type="caution">
    <text evidence="1">The sequence shown here is derived from an EMBL/GenBank/DDBJ whole genome shotgun (WGS) entry which is preliminary data.</text>
</comment>
<evidence type="ECO:0000313" key="2">
    <source>
        <dbReference type="Proteomes" id="UP001319200"/>
    </source>
</evidence>
<dbReference type="RefSeq" id="WP_254167750.1">
    <property type="nucleotide sequence ID" value="NZ_JAHESF010000028.1"/>
</dbReference>
<gene>
    <name evidence="1" type="ORF">KK083_22400</name>
</gene>
<organism evidence="1 2">
    <name type="scientific">Chryseosolibacter histidini</name>
    <dbReference type="NCBI Taxonomy" id="2782349"/>
    <lineage>
        <taxon>Bacteria</taxon>
        <taxon>Pseudomonadati</taxon>
        <taxon>Bacteroidota</taxon>
        <taxon>Cytophagia</taxon>
        <taxon>Cytophagales</taxon>
        <taxon>Chryseotaleaceae</taxon>
        <taxon>Chryseosolibacter</taxon>
    </lineage>
</organism>
<dbReference type="Proteomes" id="UP001319200">
    <property type="component" value="Unassembled WGS sequence"/>
</dbReference>